<dbReference type="OrthoDB" id="6500128at2759"/>
<sequence>MYKSLTEESANTYHGAAPLFFSCSHDIFFCLYNETATSLYSINIEADRPHKVYPESLLIPFWKGKLPANGFLAAALGSHIYCIGRGTSPTQGIRDVYKLRVTPHIAKEWVTGPYFSSDISKILHDSFGYWRIIVAYRVPNVPNEPNEGYYDIFYAYNLHHKHWKKLKPSKRELDPMFFEEQEYPHVCVNNTLYWIKPGMAVKDDLLFIAYDLDLDMWLEGCLNGFGRFFFQDYSMWGSESSYRPEFIHLEKQRFSLLQRSEDYGYLRYLLIEISLMPNDMTLGISVLWDHIFEMEPETLKWWRLSSCFVMPNKEVRFFDKRK</sequence>
<name>A0A5N6QVM4_9ROSI</name>
<organism evidence="1 2">
    <name type="scientific">Carpinus fangiana</name>
    <dbReference type="NCBI Taxonomy" id="176857"/>
    <lineage>
        <taxon>Eukaryota</taxon>
        <taxon>Viridiplantae</taxon>
        <taxon>Streptophyta</taxon>
        <taxon>Embryophyta</taxon>
        <taxon>Tracheophyta</taxon>
        <taxon>Spermatophyta</taxon>
        <taxon>Magnoliopsida</taxon>
        <taxon>eudicotyledons</taxon>
        <taxon>Gunneridae</taxon>
        <taxon>Pentapetalae</taxon>
        <taxon>rosids</taxon>
        <taxon>fabids</taxon>
        <taxon>Fagales</taxon>
        <taxon>Betulaceae</taxon>
        <taxon>Carpinus</taxon>
    </lineage>
</organism>
<dbReference type="EMBL" id="CM017323">
    <property type="protein sequence ID" value="KAE8021288.1"/>
    <property type="molecule type" value="Genomic_DNA"/>
</dbReference>
<evidence type="ECO:0000313" key="2">
    <source>
        <dbReference type="Proteomes" id="UP000327013"/>
    </source>
</evidence>
<reference evidence="1 2" key="1">
    <citation type="submission" date="2019-06" db="EMBL/GenBank/DDBJ databases">
        <title>A chromosomal-level reference genome of Carpinus fangiana (Coryloideae, Betulaceae).</title>
        <authorList>
            <person name="Yang X."/>
            <person name="Wang Z."/>
            <person name="Zhang L."/>
            <person name="Hao G."/>
            <person name="Liu J."/>
            <person name="Yang Y."/>
        </authorList>
    </citation>
    <scope>NUCLEOTIDE SEQUENCE [LARGE SCALE GENOMIC DNA]</scope>
    <source>
        <strain evidence="1">Cfa_2016G</strain>
        <tissue evidence="1">Leaf</tissue>
    </source>
</reference>
<evidence type="ECO:0000313" key="1">
    <source>
        <dbReference type="EMBL" id="KAE8021288.1"/>
    </source>
</evidence>
<protein>
    <submittedName>
        <fullName evidence="1">Uncharacterized protein</fullName>
    </submittedName>
</protein>
<gene>
    <name evidence="1" type="ORF">FH972_007193</name>
</gene>
<dbReference type="AlphaFoldDB" id="A0A5N6QVM4"/>
<keyword evidence="2" id="KW-1185">Reference proteome</keyword>
<dbReference type="PROSITE" id="PS51257">
    <property type="entry name" value="PROKAR_LIPOPROTEIN"/>
    <property type="match status" value="1"/>
</dbReference>
<dbReference type="Proteomes" id="UP000327013">
    <property type="component" value="Chromosome 3"/>
</dbReference>
<accession>A0A5N6QVM4</accession>
<proteinExistence type="predicted"/>